<name>A0A0A9HPL0_ARUDO</name>
<dbReference type="AlphaFoldDB" id="A0A0A9HPL0"/>
<reference evidence="1" key="2">
    <citation type="journal article" date="2015" name="Data Brief">
        <title>Shoot transcriptome of the giant reed, Arundo donax.</title>
        <authorList>
            <person name="Barrero R.A."/>
            <person name="Guerrero F.D."/>
            <person name="Moolhuijzen P."/>
            <person name="Goolsby J.A."/>
            <person name="Tidwell J."/>
            <person name="Bellgard S.E."/>
            <person name="Bellgard M.I."/>
        </authorList>
    </citation>
    <scope>NUCLEOTIDE SEQUENCE</scope>
    <source>
        <tissue evidence="1">Shoot tissue taken approximately 20 cm above the soil surface</tissue>
    </source>
</reference>
<protein>
    <submittedName>
        <fullName evidence="1">Uncharacterized protein</fullName>
    </submittedName>
</protein>
<sequence>MYVVGYIEVSECGVRKACVQILRRRTKKNWRVAERSPVKTGEPFRARAVVRGLSVALLLPSDRCCSRLRPPPRRLHRRLLRRLARL</sequence>
<reference evidence="1" key="1">
    <citation type="submission" date="2014-09" db="EMBL/GenBank/DDBJ databases">
        <authorList>
            <person name="Magalhaes I.L.F."/>
            <person name="Oliveira U."/>
            <person name="Santos F.R."/>
            <person name="Vidigal T.H.D.A."/>
            <person name="Brescovit A.D."/>
            <person name="Santos A.J."/>
        </authorList>
    </citation>
    <scope>NUCLEOTIDE SEQUENCE</scope>
    <source>
        <tissue evidence="1">Shoot tissue taken approximately 20 cm above the soil surface</tissue>
    </source>
</reference>
<evidence type="ECO:0000313" key="1">
    <source>
        <dbReference type="EMBL" id="JAE38622.1"/>
    </source>
</evidence>
<dbReference type="EMBL" id="GBRH01159274">
    <property type="protein sequence ID" value="JAE38622.1"/>
    <property type="molecule type" value="Transcribed_RNA"/>
</dbReference>
<accession>A0A0A9HPL0</accession>
<organism evidence="1">
    <name type="scientific">Arundo donax</name>
    <name type="common">Giant reed</name>
    <name type="synonym">Donax arundinaceus</name>
    <dbReference type="NCBI Taxonomy" id="35708"/>
    <lineage>
        <taxon>Eukaryota</taxon>
        <taxon>Viridiplantae</taxon>
        <taxon>Streptophyta</taxon>
        <taxon>Embryophyta</taxon>
        <taxon>Tracheophyta</taxon>
        <taxon>Spermatophyta</taxon>
        <taxon>Magnoliopsida</taxon>
        <taxon>Liliopsida</taxon>
        <taxon>Poales</taxon>
        <taxon>Poaceae</taxon>
        <taxon>PACMAD clade</taxon>
        <taxon>Arundinoideae</taxon>
        <taxon>Arundineae</taxon>
        <taxon>Arundo</taxon>
    </lineage>
</organism>
<proteinExistence type="predicted"/>